<evidence type="ECO:0000313" key="2">
    <source>
        <dbReference type="EMBL" id="CAJ1059426.1"/>
    </source>
</evidence>
<feature type="region of interest" description="Disordered" evidence="1">
    <location>
        <begin position="43"/>
        <end position="67"/>
    </location>
</feature>
<accession>A0AAV1FEQ1</accession>
<evidence type="ECO:0000256" key="1">
    <source>
        <dbReference type="SAM" id="MobiDB-lite"/>
    </source>
</evidence>
<dbReference type="EMBL" id="OY660870">
    <property type="protein sequence ID" value="CAJ1059426.1"/>
    <property type="molecule type" value="Genomic_DNA"/>
</dbReference>
<keyword evidence="3" id="KW-1185">Reference proteome</keyword>
<organism evidence="2 3">
    <name type="scientific">Xyrichtys novacula</name>
    <name type="common">Pearly razorfish</name>
    <name type="synonym">Hemipteronotus novacula</name>
    <dbReference type="NCBI Taxonomy" id="13765"/>
    <lineage>
        <taxon>Eukaryota</taxon>
        <taxon>Metazoa</taxon>
        <taxon>Chordata</taxon>
        <taxon>Craniata</taxon>
        <taxon>Vertebrata</taxon>
        <taxon>Euteleostomi</taxon>
        <taxon>Actinopterygii</taxon>
        <taxon>Neopterygii</taxon>
        <taxon>Teleostei</taxon>
        <taxon>Neoteleostei</taxon>
        <taxon>Acanthomorphata</taxon>
        <taxon>Eupercaria</taxon>
        <taxon>Labriformes</taxon>
        <taxon>Labridae</taxon>
        <taxon>Xyrichtys</taxon>
    </lineage>
</organism>
<reference evidence="2" key="1">
    <citation type="submission" date="2023-08" db="EMBL/GenBank/DDBJ databases">
        <authorList>
            <person name="Alioto T."/>
            <person name="Alioto T."/>
            <person name="Gomez Garrido J."/>
        </authorList>
    </citation>
    <scope>NUCLEOTIDE SEQUENCE</scope>
</reference>
<dbReference type="Proteomes" id="UP001178508">
    <property type="component" value="Chromosome 7"/>
</dbReference>
<proteinExistence type="predicted"/>
<name>A0AAV1FEQ1_XYRNO</name>
<protein>
    <submittedName>
        <fullName evidence="2">Uncharacterized protein</fullName>
    </submittedName>
</protein>
<gene>
    <name evidence="2" type="ORF">XNOV1_A026703</name>
</gene>
<sequence length="67" mass="7973">MAENSNNNRQLHVRSYNSLQHTLTDRHWWKLNLEDAPRRSALRVEEGQGDTKHLRDGLVIDNDRKHE</sequence>
<dbReference type="AlphaFoldDB" id="A0AAV1FEQ1"/>
<evidence type="ECO:0000313" key="3">
    <source>
        <dbReference type="Proteomes" id="UP001178508"/>
    </source>
</evidence>